<dbReference type="EMBL" id="CAVLEF010000006">
    <property type="protein sequence ID" value="CAK1544943.1"/>
    <property type="molecule type" value="Genomic_DNA"/>
</dbReference>
<dbReference type="AlphaFoldDB" id="A0AAV1J8W4"/>
<keyword evidence="4" id="KW-1185">Reference proteome</keyword>
<name>A0AAV1J8W4_9NEOP</name>
<keyword evidence="2" id="KW-0732">Signal</keyword>
<feature type="compositionally biased region" description="Polar residues" evidence="1">
    <location>
        <begin position="62"/>
        <end position="79"/>
    </location>
</feature>
<protein>
    <recommendedName>
        <fullName evidence="5">Allatotropin</fullName>
    </recommendedName>
</protein>
<feature type="chain" id="PRO_5043326166" description="Allatotropin" evidence="2">
    <location>
        <begin position="21"/>
        <end position="236"/>
    </location>
</feature>
<accession>A0AAV1J8W4</accession>
<gene>
    <name evidence="3" type="ORF">LNINA_LOCUS4644</name>
</gene>
<evidence type="ECO:0000313" key="4">
    <source>
        <dbReference type="Proteomes" id="UP001497472"/>
    </source>
</evidence>
<organism evidence="3 4">
    <name type="scientific">Leptosia nina</name>
    <dbReference type="NCBI Taxonomy" id="320188"/>
    <lineage>
        <taxon>Eukaryota</taxon>
        <taxon>Metazoa</taxon>
        <taxon>Ecdysozoa</taxon>
        <taxon>Arthropoda</taxon>
        <taxon>Hexapoda</taxon>
        <taxon>Insecta</taxon>
        <taxon>Pterygota</taxon>
        <taxon>Neoptera</taxon>
        <taxon>Endopterygota</taxon>
        <taxon>Lepidoptera</taxon>
        <taxon>Glossata</taxon>
        <taxon>Ditrysia</taxon>
        <taxon>Papilionoidea</taxon>
        <taxon>Pieridae</taxon>
        <taxon>Pierinae</taxon>
        <taxon>Leptosia</taxon>
    </lineage>
</organism>
<feature type="signal peptide" evidence="2">
    <location>
        <begin position="1"/>
        <end position="20"/>
    </location>
</feature>
<evidence type="ECO:0008006" key="5">
    <source>
        <dbReference type="Google" id="ProtNLM"/>
    </source>
</evidence>
<comment type="caution">
    <text evidence="3">The sequence shown here is derived from an EMBL/GenBank/DDBJ whole genome shotgun (WGS) entry which is preliminary data.</text>
</comment>
<dbReference type="InterPro" id="IPR018247">
    <property type="entry name" value="EF_Hand_1_Ca_BS"/>
</dbReference>
<dbReference type="Proteomes" id="UP001497472">
    <property type="component" value="Unassembled WGS sequence"/>
</dbReference>
<feature type="region of interest" description="Disordered" evidence="1">
    <location>
        <begin position="50"/>
        <end position="107"/>
    </location>
</feature>
<sequence>MNLTMQVAVVVAVFLCVVEGAPDGRLVRSKQQRPTRGFKNVEMMTARGFGKRAQTRNERDVAQQTASERTNRGTPTFKSPSVGIARDFGKRTPELEPEGSEDVPEHKTFRHKGPLRFAIDFGKRGDSEISEEEEEIRVTRGTFKPNSNVLIARGYGKRWDEGEVYGLDNFWDNLEAIQEKENQDGNEDKAVESIPVEWFINEMVNNPDFIRSVVRKFIDINQDGLLSADELLRNVA</sequence>
<evidence type="ECO:0000256" key="1">
    <source>
        <dbReference type="SAM" id="MobiDB-lite"/>
    </source>
</evidence>
<evidence type="ECO:0000313" key="3">
    <source>
        <dbReference type="EMBL" id="CAK1544943.1"/>
    </source>
</evidence>
<reference evidence="3 4" key="1">
    <citation type="submission" date="2023-11" db="EMBL/GenBank/DDBJ databases">
        <authorList>
            <person name="Okamura Y."/>
        </authorList>
    </citation>
    <scope>NUCLEOTIDE SEQUENCE [LARGE SCALE GENOMIC DNA]</scope>
</reference>
<proteinExistence type="predicted"/>
<evidence type="ECO:0000256" key="2">
    <source>
        <dbReference type="SAM" id="SignalP"/>
    </source>
</evidence>
<dbReference type="PROSITE" id="PS00018">
    <property type="entry name" value="EF_HAND_1"/>
    <property type="match status" value="1"/>
</dbReference>